<organism evidence="1 2">
    <name type="scientific">Haematococcus lacustris</name>
    <name type="common">Green alga</name>
    <name type="synonym">Haematococcus pluvialis</name>
    <dbReference type="NCBI Taxonomy" id="44745"/>
    <lineage>
        <taxon>Eukaryota</taxon>
        <taxon>Viridiplantae</taxon>
        <taxon>Chlorophyta</taxon>
        <taxon>core chlorophytes</taxon>
        <taxon>Chlorophyceae</taxon>
        <taxon>CS clade</taxon>
        <taxon>Chlamydomonadales</taxon>
        <taxon>Haematococcaceae</taxon>
        <taxon>Haematococcus</taxon>
    </lineage>
</organism>
<evidence type="ECO:0000313" key="1">
    <source>
        <dbReference type="EMBL" id="GFH14268.1"/>
    </source>
</evidence>
<dbReference type="AlphaFoldDB" id="A0A699Z4I0"/>
<gene>
    <name evidence="1" type="ORF">HaLaN_10291</name>
</gene>
<protein>
    <submittedName>
        <fullName evidence="1">Uncharacterized protein</fullName>
    </submittedName>
</protein>
<dbReference type="Proteomes" id="UP000485058">
    <property type="component" value="Unassembled WGS sequence"/>
</dbReference>
<proteinExistence type="predicted"/>
<keyword evidence="2" id="KW-1185">Reference proteome</keyword>
<sequence>MSRLCCRDTPVVSAGLPVSSAFFADFRYTSVHVTVCTGRIPPGRLVPQPFPHVPLVPFVPLIADWPLSHAKWMRCWVVIMGGGKGLVVARTVAARPVDWALVDGVAIGWH</sequence>
<comment type="caution">
    <text evidence="1">The sequence shown here is derived from an EMBL/GenBank/DDBJ whole genome shotgun (WGS) entry which is preliminary data.</text>
</comment>
<evidence type="ECO:0000313" key="2">
    <source>
        <dbReference type="Proteomes" id="UP000485058"/>
    </source>
</evidence>
<reference evidence="1 2" key="1">
    <citation type="submission" date="2020-02" db="EMBL/GenBank/DDBJ databases">
        <title>Draft genome sequence of Haematococcus lacustris strain NIES-144.</title>
        <authorList>
            <person name="Morimoto D."/>
            <person name="Nakagawa S."/>
            <person name="Yoshida T."/>
            <person name="Sawayama S."/>
        </authorList>
    </citation>
    <scope>NUCLEOTIDE SEQUENCE [LARGE SCALE GENOMIC DNA]</scope>
    <source>
        <strain evidence="1 2">NIES-144</strain>
    </source>
</reference>
<dbReference type="EMBL" id="BLLF01000706">
    <property type="protein sequence ID" value="GFH14268.1"/>
    <property type="molecule type" value="Genomic_DNA"/>
</dbReference>
<name>A0A699Z4I0_HAELA</name>
<accession>A0A699Z4I0</accession>